<name>W2Z485_PHYNI</name>
<dbReference type="Proteomes" id="UP000018948">
    <property type="component" value="Unassembled WGS sequence"/>
</dbReference>
<dbReference type="EMBL" id="ANIY01002436">
    <property type="protein sequence ID" value="ETP41039.1"/>
    <property type="molecule type" value="Genomic_DNA"/>
</dbReference>
<dbReference type="AlphaFoldDB" id="W2Z485"/>
<evidence type="ECO:0000313" key="1">
    <source>
        <dbReference type="EMBL" id="ETP41039.1"/>
    </source>
</evidence>
<sequence>MGALGVLFSGASALQKSGAALRSISGLKYHCSPSLGTRYPFNLYCKFCLPNFRRFVNNHSRSDTTFPAPQLSVC</sequence>
<organism evidence="1 2">
    <name type="scientific">Phytophthora nicotianae P10297</name>
    <dbReference type="NCBI Taxonomy" id="1317064"/>
    <lineage>
        <taxon>Eukaryota</taxon>
        <taxon>Sar</taxon>
        <taxon>Stramenopiles</taxon>
        <taxon>Oomycota</taxon>
        <taxon>Peronosporomycetes</taxon>
        <taxon>Peronosporales</taxon>
        <taxon>Peronosporaceae</taxon>
        <taxon>Phytophthora</taxon>
    </lineage>
</organism>
<reference evidence="1 2" key="1">
    <citation type="submission" date="2013-11" db="EMBL/GenBank/DDBJ databases">
        <title>The Genome Sequence of Phytophthora parasitica P10297.</title>
        <authorList>
            <consortium name="The Broad Institute Genomics Platform"/>
            <person name="Russ C."/>
            <person name="Tyler B."/>
            <person name="Panabieres F."/>
            <person name="Shan W."/>
            <person name="Tripathy S."/>
            <person name="Grunwald N."/>
            <person name="Machado M."/>
            <person name="Johnson C.S."/>
            <person name="Walker B."/>
            <person name="Young S.K."/>
            <person name="Zeng Q."/>
            <person name="Gargeya S."/>
            <person name="Fitzgerald M."/>
            <person name="Haas B."/>
            <person name="Abouelleil A."/>
            <person name="Allen A.W."/>
            <person name="Alvarado L."/>
            <person name="Arachchi H.M."/>
            <person name="Berlin A.M."/>
            <person name="Chapman S.B."/>
            <person name="Gainer-Dewar J."/>
            <person name="Goldberg J."/>
            <person name="Griggs A."/>
            <person name="Gujja S."/>
            <person name="Hansen M."/>
            <person name="Howarth C."/>
            <person name="Imamovic A."/>
            <person name="Ireland A."/>
            <person name="Larimer J."/>
            <person name="McCowan C."/>
            <person name="Murphy C."/>
            <person name="Pearson M."/>
            <person name="Poon T.W."/>
            <person name="Priest M."/>
            <person name="Roberts A."/>
            <person name="Saif S."/>
            <person name="Shea T."/>
            <person name="Sisk P."/>
            <person name="Sykes S."/>
            <person name="Wortman J."/>
            <person name="Nusbaum C."/>
            <person name="Birren B."/>
        </authorList>
    </citation>
    <scope>NUCLEOTIDE SEQUENCE [LARGE SCALE GENOMIC DNA]</scope>
    <source>
        <strain evidence="1 2">P10297</strain>
    </source>
</reference>
<gene>
    <name evidence="1" type="ORF">F442_11732</name>
</gene>
<proteinExistence type="predicted"/>
<accession>W2Z485</accession>
<protein>
    <submittedName>
        <fullName evidence="1">Uncharacterized protein</fullName>
    </submittedName>
</protein>
<evidence type="ECO:0000313" key="2">
    <source>
        <dbReference type="Proteomes" id="UP000018948"/>
    </source>
</evidence>
<comment type="caution">
    <text evidence="1">The sequence shown here is derived from an EMBL/GenBank/DDBJ whole genome shotgun (WGS) entry which is preliminary data.</text>
</comment>